<dbReference type="SMART" id="SM00225">
    <property type="entry name" value="BTB"/>
    <property type="match status" value="1"/>
</dbReference>
<proteinExistence type="predicted"/>
<evidence type="ECO:0000259" key="2">
    <source>
        <dbReference type="PROSITE" id="PS50097"/>
    </source>
</evidence>
<feature type="domain" description="BTB" evidence="2">
    <location>
        <begin position="23"/>
        <end position="103"/>
    </location>
</feature>
<organism evidence="3 4">
    <name type="scientific">Cryoendolithus antarcticus</name>
    <dbReference type="NCBI Taxonomy" id="1507870"/>
    <lineage>
        <taxon>Eukaryota</taxon>
        <taxon>Fungi</taxon>
        <taxon>Dikarya</taxon>
        <taxon>Ascomycota</taxon>
        <taxon>Pezizomycotina</taxon>
        <taxon>Dothideomycetes</taxon>
        <taxon>Dothideomycetidae</taxon>
        <taxon>Cladosporiales</taxon>
        <taxon>Cladosporiaceae</taxon>
        <taxon>Cryoendolithus</taxon>
    </lineage>
</organism>
<reference evidence="4" key="1">
    <citation type="submission" date="2017-03" db="EMBL/GenBank/DDBJ databases">
        <title>Genomes of endolithic fungi from Antarctica.</title>
        <authorList>
            <person name="Coleine C."/>
            <person name="Masonjones S."/>
            <person name="Stajich J.E."/>
        </authorList>
    </citation>
    <scope>NUCLEOTIDE SEQUENCE [LARGE SCALE GENOMIC DNA]</scope>
    <source>
        <strain evidence="4">CCFEE 5527</strain>
    </source>
</reference>
<feature type="region of interest" description="Disordered" evidence="1">
    <location>
        <begin position="132"/>
        <end position="156"/>
    </location>
</feature>
<evidence type="ECO:0000313" key="4">
    <source>
        <dbReference type="Proteomes" id="UP000192596"/>
    </source>
</evidence>
<dbReference type="Proteomes" id="UP000192596">
    <property type="component" value="Unassembled WGS sequence"/>
</dbReference>
<sequence length="273" mass="29670">MAATRTEAMRKAIAGLRSNDELCDFEIKCGSYSFKVHKVVLAAQSKYFRIVFKAGGFKEGQECSITLKAAESGSHEVDDACDDPEIIKVMVDYFYELDYKLKKHVNATPQLAATKPTPSGLTGSAHRAYIAKAARSQKRPRTSDSSDDEASNVVGSDNSKAVQPLTLASNGTKDTQLLEHAAVFATATKYQVTGLQQLAAEKFQSALTKGWNHIGMAEVITFVFASTPITAPAIRDLIVAALLRSKALAERYDIEAAVSSIDSLAYTLFKEKF</sequence>
<dbReference type="InterPro" id="IPR000210">
    <property type="entry name" value="BTB/POZ_dom"/>
</dbReference>
<evidence type="ECO:0000313" key="3">
    <source>
        <dbReference type="EMBL" id="OQO04362.1"/>
    </source>
</evidence>
<keyword evidence="4" id="KW-1185">Reference proteome</keyword>
<comment type="caution">
    <text evidence="3">The sequence shown here is derived from an EMBL/GenBank/DDBJ whole genome shotgun (WGS) entry which is preliminary data.</text>
</comment>
<dbReference type="PROSITE" id="PS50097">
    <property type="entry name" value="BTB"/>
    <property type="match status" value="1"/>
</dbReference>
<dbReference type="OrthoDB" id="6359816at2759"/>
<dbReference type="InParanoid" id="A0A1V8SZP1"/>
<dbReference type="AlphaFoldDB" id="A0A1V8SZP1"/>
<gene>
    <name evidence="3" type="ORF">B0A48_10973</name>
</gene>
<dbReference type="Gene3D" id="3.30.710.10">
    <property type="entry name" value="Potassium Channel Kv1.1, Chain A"/>
    <property type="match status" value="1"/>
</dbReference>
<protein>
    <recommendedName>
        <fullName evidence="2">BTB domain-containing protein</fullName>
    </recommendedName>
</protein>
<dbReference type="EMBL" id="NAJO01000022">
    <property type="protein sequence ID" value="OQO04362.1"/>
    <property type="molecule type" value="Genomic_DNA"/>
</dbReference>
<dbReference type="STRING" id="1507870.A0A1V8SZP1"/>
<dbReference type="SUPFAM" id="SSF54695">
    <property type="entry name" value="POZ domain"/>
    <property type="match status" value="1"/>
</dbReference>
<name>A0A1V8SZP1_9PEZI</name>
<dbReference type="InterPro" id="IPR011333">
    <property type="entry name" value="SKP1/BTB/POZ_sf"/>
</dbReference>
<dbReference type="Pfam" id="PF00651">
    <property type="entry name" value="BTB"/>
    <property type="match status" value="1"/>
</dbReference>
<dbReference type="PANTHER" id="PTHR47843:SF5">
    <property type="entry name" value="BTB_POZ DOMAIN PROTEIN"/>
    <property type="match status" value="1"/>
</dbReference>
<dbReference type="PANTHER" id="PTHR47843">
    <property type="entry name" value="BTB DOMAIN-CONTAINING PROTEIN-RELATED"/>
    <property type="match status" value="1"/>
</dbReference>
<accession>A0A1V8SZP1</accession>
<dbReference type="CDD" id="cd18186">
    <property type="entry name" value="BTB_POZ_ZBTB_KLHL-like"/>
    <property type="match status" value="1"/>
</dbReference>
<evidence type="ECO:0000256" key="1">
    <source>
        <dbReference type="SAM" id="MobiDB-lite"/>
    </source>
</evidence>